<dbReference type="Pfam" id="PF24105">
    <property type="entry name" value="Beta-prop_CAF1B_HIR1"/>
    <property type="match status" value="1"/>
</dbReference>
<evidence type="ECO:0000313" key="9">
    <source>
        <dbReference type="EMBL" id="CAD9990507.1"/>
    </source>
</evidence>
<evidence type="ECO:0000256" key="6">
    <source>
        <dbReference type="ARBA" id="ARBA00023242"/>
    </source>
</evidence>
<dbReference type="GO" id="GO:0006334">
    <property type="term" value="P:nucleosome assembly"/>
    <property type="evidence" value="ECO:0007669"/>
    <property type="project" value="TreeGrafter"/>
</dbReference>
<feature type="compositionally biased region" description="Low complexity" evidence="7">
    <location>
        <begin position="1"/>
        <end position="11"/>
    </location>
</feature>
<keyword evidence="5" id="KW-0234">DNA repair</keyword>
<feature type="region of interest" description="Disordered" evidence="7">
    <location>
        <begin position="287"/>
        <end position="358"/>
    </location>
</feature>
<evidence type="ECO:0000256" key="3">
    <source>
        <dbReference type="ARBA" id="ARBA00022737"/>
    </source>
</evidence>
<dbReference type="GO" id="GO:0005634">
    <property type="term" value="C:nucleus"/>
    <property type="evidence" value="ECO:0007669"/>
    <property type="project" value="UniProtKB-SubCell"/>
</dbReference>
<keyword evidence="2" id="KW-0853">WD repeat</keyword>
<dbReference type="InterPro" id="IPR015943">
    <property type="entry name" value="WD40/YVTN_repeat-like_dom_sf"/>
</dbReference>
<reference evidence="9" key="1">
    <citation type="submission" date="2021-01" db="EMBL/GenBank/DDBJ databases">
        <authorList>
            <person name="Corre E."/>
            <person name="Pelletier E."/>
            <person name="Niang G."/>
            <person name="Scheremetjew M."/>
            <person name="Finn R."/>
            <person name="Kale V."/>
            <person name="Holt S."/>
            <person name="Cochrane G."/>
            <person name="Meng A."/>
            <person name="Brown T."/>
            <person name="Cohen L."/>
        </authorList>
    </citation>
    <scope>NUCLEOTIDE SEQUENCE</scope>
    <source>
        <strain evidence="9">CCMP125</strain>
    </source>
</reference>
<dbReference type="SUPFAM" id="SSF82171">
    <property type="entry name" value="DPP6 N-terminal domain-like"/>
    <property type="match status" value="1"/>
</dbReference>
<evidence type="ECO:0000259" key="8">
    <source>
        <dbReference type="Pfam" id="PF24105"/>
    </source>
</evidence>
<dbReference type="InterPro" id="IPR055410">
    <property type="entry name" value="Beta-prop_CAF1B_HIR1"/>
</dbReference>
<keyword evidence="4" id="KW-0227">DNA damage</keyword>
<keyword evidence="3" id="KW-0677">Repeat</keyword>
<evidence type="ECO:0000256" key="1">
    <source>
        <dbReference type="ARBA" id="ARBA00004123"/>
    </source>
</evidence>
<dbReference type="InterPro" id="IPR045145">
    <property type="entry name" value="PTHR15271"/>
</dbReference>
<dbReference type="PANTHER" id="PTHR15271">
    <property type="entry name" value="CHROMATIN ASSEMBLY FACTOR 1 SUBUNIT B"/>
    <property type="match status" value="1"/>
</dbReference>
<sequence>MKPIKQQQQLEQKVEQSNSSSNETAVLAEPLQATSKNNSAPTPIISPEQAVQDWLTSTKFEVSKTRVIKYAPKTQPDVPRHCWFADENTLESFFRRLAWTFDGNYLICPAALHCPDSTQHQQQQHAVLVFARHNFEEPHKILTGLQKPAVAIRPNPVSFELPVTDKENTHKKRYRNIFCVLTWDTVIIYDTFHKEPLALMSGLHYANLTDAAWAADGHSLVVSSSDGYISVIRFSPGELGTPRVSMDTKKAAAVPYDTKNQCPVVQSTAAAFNKVLRVDDGATALVPPCEPGPMQLPSAPRPSKKAKTAEEPSSKTPAATPASTNNTLPQKRETAGQPNILVPKKKKRIQPTLMVVSK</sequence>
<evidence type="ECO:0000256" key="2">
    <source>
        <dbReference type="ARBA" id="ARBA00022574"/>
    </source>
</evidence>
<evidence type="ECO:0000256" key="5">
    <source>
        <dbReference type="ARBA" id="ARBA00023204"/>
    </source>
</evidence>
<name>A0A7S3DWX1_9STRA</name>
<feature type="compositionally biased region" description="Polar residues" evidence="7">
    <location>
        <begin position="32"/>
        <end position="41"/>
    </location>
</feature>
<proteinExistence type="predicted"/>
<evidence type="ECO:0000256" key="7">
    <source>
        <dbReference type="SAM" id="MobiDB-lite"/>
    </source>
</evidence>
<feature type="compositionally biased region" description="Low complexity" evidence="7">
    <location>
        <begin position="314"/>
        <end position="324"/>
    </location>
</feature>
<dbReference type="Gene3D" id="2.130.10.10">
    <property type="entry name" value="YVTN repeat-like/Quinoprotein amine dehydrogenase"/>
    <property type="match status" value="1"/>
</dbReference>
<evidence type="ECO:0000256" key="4">
    <source>
        <dbReference type="ARBA" id="ARBA00022763"/>
    </source>
</evidence>
<dbReference type="GO" id="GO:0006335">
    <property type="term" value="P:DNA replication-dependent chromatin assembly"/>
    <property type="evidence" value="ECO:0007669"/>
    <property type="project" value="InterPro"/>
</dbReference>
<dbReference type="AlphaFoldDB" id="A0A7S3DWX1"/>
<feature type="domain" description="CAF1B/HIR1 beta-propeller" evidence="8">
    <location>
        <begin position="77"/>
        <end position="239"/>
    </location>
</feature>
<comment type="subcellular location">
    <subcellularLocation>
        <location evidence="1">Nucleus</location>
    </subcellularLocation>
</comment>
<keyword evidence="6" id="KW-0539">Nucleus</keyword>
<dbReference type="EMBL" id="HBHT01037118">
    <property type="protein sequence ID" value="CAD9990507.1"/>
    <property type="molecule type" value="Transcribed_RNA"/>
</dbReference>
<dbReference type="GO" id="GO:0006281">
    <property type="term" value="P:DNA repair"/>
    <property type="evidence" value="ECO:0007669"/>
    <property type="project" value="UniProtKB-KW"/>
</dbReference>
<accession>A0A7S3DWX1</accession>
<feature type="region of interest" description="Disordered" evidence="7">
    <location>
        <begin position="1"/>
        <end position="45"/>
    </location>
</feature>
<dbReference type="PANTHER" id="PTHR15271:SF4">
    <property type="entry name" value="CHROMATIN ASSEMBLY FACTOR 1 SUBUNIT B"/>
    <property type="match status" value="1"/>
</dbReference>
<gene>
    <name evidence="9" type="ORF">APAL1065_LOCUS24925</name>
</gene>
<organism evidence="9">
    <name type="scientific">Entomoneis paludosa</name>
    <dbReference type="NCBI Taxonomy" id="265537"/>
    <lineage>
        <taxon>Eukaryota</taxon>
        <taxon>Sar</taxon>
        <taxon>Stramenopiles</taxon>
        <taxon>Ochrophyta</taxon>
        <taxon>Bacillariophyta</taxon>
        <taxon>Bacillariophyceae</taxon>
        <taxon>Bacillariophycidae</taxon>
        <taxon>Entomoneidaceae</taxon>
        <taxon>Entomoneis</taxon>
    </lineage>
</organism>
<protein>
    <recommendedName>
        <fullName evidence="8">CAF1B/HIR1 beta-propeller domain-containing protein</fullName>
    </recommendedName>
</protein>
<dbReference type="GO" id="GO:0033186">
    <property type="term" value="C:CAF-1 complex"/>
    <property type="evidence" value="ECO:0007669"/>
    <property type="project" value="TreeGrafter"/>
</dbReference>